<dbReference type="Proteomes" id="UP000199268">
    <property type="component" value="Unassembled WGS sequence"/>
</dbReference>
<feature type="active site" description="Proton acceptor; specific for D-alanine" evidence="13">
    <location>
        <position position="174"/>
    </location>
</feature>
<dbReference type="GO" id="GO:0008897">
    <property type="term" value="F:holo-[acyl-carrier-protein] synthase activity"/>
    <property type="evidence" value="ECO:0007669"/>
    <property type="project" value="UniProtKB-UniRule"/>
</dbReference>
<comment type="pathway">
    <text evidence="13">Amino-acid biosynthesis; D-alanine biosynthesis; D-alanine from L-alanine: step 1/1.</text>
</comment>
<comment type="catalytic activity">
    <reaction evidence="12">
        <text>apo-[ACP] + CoA = holo-[ACP] + adenosine 3',5'-bisphosphate + H(+)</text>
        <dbReference type="Rhea" id="RHEA:12068"/>
        <dbReference type="Rhea" id="RHEA-COMP:9685"/>
        <dbReference type="Rhea" id="RHEA-COMP:9690"/>
        <dbReference type="ChEBI" id="CHEBI:15378"/>
        <dbReference type="ChEBI" id="CHEBI:29999"/>
        <dbReference type="ChEBI" id="CHEBI:57287"/>
        <dbReference type="ChEBI" id="CHEBI:58343"/>
        <dbReference type="ChEBI" id="CHEBI:64479"/>
        <dbReference type="EC" id="2.7.8.7"/>
    </reaction>
</comment>
<dbReference type="PANTHER" id="PTHR30511:SF0">
    <property type="entry name" value="ALANINE RACEMASE, CATABOLIC-RELATED"/>
    <property type="match status" value="1"/>
</dbReference>
<dbReference type="PRINTS" id="PR00992">
    <property type="entry name" value="ALARACEMASE"/>
</dbReference>
<evidence type="ECO:0000256" key="5">
    <source>
        <dbReference type="ARBA" id="ARBA00022723"/>
    </source>
</evidence>
<dbReference type="InterPro" id="IPR008278">
    <property type="entry name" value="4-PPantetheinyl_Trfase_dom"/>
</dbReference>
<evidence type="ECO:0000313" key="18">
    <source>
        <dbReference type="Proteomes" id="UP000199268"/>
    </source>
</evidence>
<dbReference type="GO" id="GO:0030632">
    <property type="term" value="P:D-alanine biosynthetic process"/>
    <property type="evidence" value="ECO:0007669"/>
    <property type="project" value="UniProtKB-UniRule"/>
</dbReference>
<keyword evidence="6 12" id="KW-0276">Fatty acid metabolism</keyword>
<dbReference type="RefSeq" id="WP_092463493.1">
    <property type="nucleotide sequence ID" value="NZ_BJEE01000003.1"/>
</dbReference>
<comment type="cofactor">
    <cofactor evidence="12">
        <name>Mg(2+)</name>
        <dbReference type="ChEBI" id="CHEBI:18420"/>
    </cofactor>
</comment>
<keyword evidence="12" id="KW-0963">Cytoplasm</keyword>
<keyword evidence="10 12" id="KW-0275">Fatty acid biosynthesis</keyword>
<dbReference type="InterPro" id="IPR011079">
    <property type="entry name" value="Ala_racemase_C"/>
</dbReference>
<feature type="active site" description="Proton acceptor; specific for L-alanine" evidence="13">
    <location>
        <position position="399"/>
    </location>
</feature>
<organism evidence="17 18">
    <name type="scientific">Weissella bombi</name>
    <dbReference type="NCBI Taxonomy" id="1505725"/>
    <lineage>
        <taxon>Bacteria</taxon>
        <taxon>Bacillati</taxon>
        <taxon>Bacillota</taxon>
        <taxon>Bacilli</taxon>
        <taxon>Lactobacillales</taxon>
        <taxon>Lactobacillaceae</taxon>
        <taxon>Weissella</taxon>
    </lineage>
</organism>
<dbReference type="CDD" id="cd00430">
    <property type="entry name" value="PLPDE_III_AR"/>
    <property type="match status" value="1"/>
</dbReference>
<feature type="modified residue" description="N6-(pyridoxal phosphate)lysine" evidence="13 14">
    <location>
        <position position="174"/>
    </location>
</feature>
<evidence type="ECO:0000256" key="3">
    <source>
        <dbReference type="ARBA" id="ARBA00022516"/>
    </source>
</evidence>
<gene>
    <name evidence="12" type="primary">acpS</name>
    <name evidence="17" type="ORF">GA0061074_11333</name>
</gene>
<dbReference type="HAMAP" id="MF_01201">
    <property type="entry name" value="Ala_racemase"/>
    <property type="match status" value="1"/>
</dbReference>
<dbReference type="SUPFAM" id="SSF56214">
    <property type="entry name" value="4'-phosphopantetheinyl transferase"/>
    <property type="match status" value="1"/>
</dbReference>
<dbReference type="InterPro" id="IPR009006">
    <property type="entry name" value="Ala_racemase/Decarboxylase_C"/>
</dbReference>
<comment type="similarity">
    <text evidence="12">Belongs to the P-Pant transferase superfamily. AcpS family.</text>
</comment>
<dbReference type="NCBIfam" id="TIGR00556">
    <property type="entry name" value="pantethn_trn"/>
    <property type="match status" value="1"/>
</dbReference>
<reference evidence="18" key="1">
    <citation type="submission" date="2016-08" db="EMBL/GenBank/DDBJ databases">
        <authorList>
            <person name="Varghese N."/>
            <person name="Submissions Spin"/>
        </authorList>
    </citation>
    <scope>NUCLEOTIDE SEQUENCE [LARGE SCALE GENOMIC DNA]</scope>
    <source>
        <strain evidence="18">R-53094</strain>
    </source>
</reference>
<evidence type="ECO:0000256" key="2">
    <source>
        <dbReference type="ARBA" id="ARBA00001933"/>
    </source>
</evidence>
<evidence type="ECO:0000259" key="16">
    <source>
        <dbReference type="SMART" id="SM01005"/>
    </source>
</evidence>
<evidence type="ECO:0000256" key="11">
    <source>
        <dbReference type="ARBA" id="ARBA00023235"/>
    </source>
</evidence>
<dbReference type="SUPFAM" id="SSF50621">
    <property type="entry name" value="Alanine racemase C-terminal domain-like"/>
    <property type="match status" value="1"/>
</dbReference>
<comment type="function">
    <text evidence="12">Transfers the 4'-phosphopantetheine moiety from coenzyme A to a Ser of acyl-carrier-protein.</text>
</comment>
<dbReference type="NCBIfam" id="TIGR00516">
    <property type="entry name" value="acpS"/>
    <property type="match status" value="1"/>
</dbReference>
<comment type="similarity">
    <text evidence="13">Belongs to the alanine racemase family.</text>
</comment>
<dbReference type="EC" id="5.1.1.1" evidence="13"/>
<dbReference type="EMBL" id="FMAO01000013">
    <property type="protein sequence ID" value="SCC08411.1"/>
    <property type="molecule type" value="Genomic_DNA"/>
</dbReference>
<feature type="binding site" evidence="12">
    <location>
        <position position="8"/>
    </location>
    <ligand>
        <name>Mg(2+)</name>
        <dbReference type="ChEBI" id="CHEBI:18420"/>
    </ligand>
</feature>
<keyword evidence="3 12" id="KW-0444">Lipid biosynthesis</keyword>
<keyword evidence="18" id="KW-1185">Reference proteome</keyword>
<comment type="subcellular location">
    <subcellularLocation>
        <location evidence="12">Cytoplasm</location>
    </subcellularLocation>
</comment>
<keyword evidence="5 12" id="KW-0479">Metal-binding</keyword>
<keyword evidence="9 12" id="KW-0443">Lipid metabolism</keyword>
<dbReference type="GO" id="GO:0030170">
    <property type="term" value="F:pyridoxal phosphate binding"/>
    <property type="evidence" value="ECO:0007669"/>
    <property type="project" value="UniProtKB-UniRule"/>
</dbReference>
<keyword evidence="7 12" id="KW-0460">Magnesium</keyword>
<dbReference type="Pfam" id="PF01648">
    <property type="entry name" value="ACPS"/>
    <property type="match status" value="1"/>
</dbReference>
<keyword evidence="11 13" id="KW-0413">Isomerase</keyword>
<accession>A0A1C4BNC5</accession>
<sequence length="505" mass="55467">MIVGHGIDAQVISRVVNVVQRRPNFVDVILTPAERAVYNNRKGKHQQEFLAGRFSIKEAYSKAIGTGIGSQAHWQDIEVLPNEAGQPIMVKHPKQGEFNVHISISHTGDMVQSSVILETYKTTLTGFNQLDVTDQAVVSTRRPAWVEVSASAIQHNITAIRHLTGVKRFIAIVKANAYGHGLTQVVLAAQQANVDGFGVATIDEAIWLREFGVDLPIFILGVTPAVYADDLVKYQLIPVVTSEAWLDELIDNMPKTQQLPVSIGVDTGMGRIGIRQEDELVRVVDKITAHKQLSLKGIGMHFATADEKDTTYYQQQLQNWHQLVDNLQLPSDVWYHMANSATTLWHEQPTLDTVRVGAAMYGFNPSGDVLATDKLIPALSLKASLVHVKEVAAGTSVSYGATYTTDQTEWIGTLPIGYADGYARQLQGMYGLLADGRRVEIIGRIAMDQLMVRLPEALPVGTVVTLIGQVGQEKITLEMLASRLGTIPYEVATSLAPRLPRKLVK</sequence>
<dbReference type="Gene3D" id="3.20.20.10">
    <property type="entry name" value="Alanine racemase"/>
    <property type="match status" value="1"/>
</dbReference>
<dbReference type="FunFam" id="3.20.20.10:FF:000002">
    <property type="entry name" value="Alanine racemase"/>
    <property type="match status" value="1"/>
</dbReference>
<dbReference type="GO" id="GO:0008784">
    <property type="term" value="F:alanine racemase activity"/>
    <property type="evidence" value="ECO:0007669"/>
    <property type="project" value="UniProtKB-UniRule"/>
</dbReference>
<dbReference type="InterPro" id="IPR020622">
    <property type="entry name" value="Ala_racemase_pyridoxalP-BS"/>
</dbReference>
<comment type="function">
    <text evidence="13">Catalyzes the interconversion of L-alanine and D-alanine. May also act on other amino acids.</text>
</comment>
<dbReference type="Gene3D" id="2.40.37.10">
    <property type="entry name" value="Lyase, Ornithine Decarboxylase, Chain A, domain 1"/>
    <property type="match status" value="1"/>
</dbReference>
<feature type="binding site" evidence="13 15">
    <location>
        <position position="447"/>
    </location>
    <ligand>
        <name>substrate</name>
    </ligand>
</feature>
<dbReference type="GO" id="GO:0006633">
    <property type="term" value="P:fatty acid biosynthetic process"/>
    <property type="evidence" value="ECO:0007669"/>
    <property type="project" value="UniProtKB-UniRule"/>
</dbReference>
<dbReference type="GO" id="GO:0009252">
    <property type="term" value="P:peptidoglycan biosynthetic process"/>
    <property type="evidence" value="ECO:0007669"/>
    <property type="project" value="TreeGrafter"/>
</dbReference>
<evidence type="ECO:0000256" key="12">
    <source>
        <dbReference type="HAMAP-Rule" id="MF_00101"/>
    </source>
</evidence>
<dbReference type="InterPro" id="IPR037143">
    <property type="entry name" value="4-PPantetheinyl_Trfase_dom_sf"/>
</dbReference>
<evidence type="ECO:0000256" key="10">
    <source>
        <dbReference type="ARBA" id="ARBA00023160"/>
    </source>
</evidence>
<evidence type="ECO:0000256" key="1">
    <source>
        <dbReference type="ARBA" id="ARBA00000316"/>
    </source>
</evidence>
<dbReference type="SMART" id="SM01005">
    <property type="entry name" value="Ala_racemase_C"/>
    <property type="match status" value="1"/>
</dbReference>
<dbReference type="InterPro" id="IPR004568">
    <property type="entry name" value="Ppantetheine-prot_Trfase_dom"/>
</dbReference>
<feature type="binding site" evidence="13 15">
    <location>
        <position position="271"/>
    </location>
    <ligand>
        <name>substrate</name>
    </ligand>
</feature>
<evidence type="ECO:0000256" key="7">
    <source>
        <dbReference type="ARBA" id="ARBA00022842"/>
    </source>
</evidence>
<dbReference type="InterPro" id="IPR029066">
    <property type="entry name" value="PLP-binding_barrel"/>
</dbReference>
<dbReference type="InterPro" id="IPR002582">
    <property type="entry name" value="ACPS"/>
</dbReference>
<dbReference type="EC" id="2.7.8.7" evidence="12"/>
<dbReference type="FunFam" id="2.40.37.10:FF:000006">
    <property type="entry name" value="Alanine racemase"/>
    <property type="match status" value="1"/>
</dbReference>
<evidence type="ECO:0000256" key="6">
    <source>
        <dbReference type="ARBA" id="ARBA00022832"/>
    </source>
</evidence>
<evidence type="ECO:0000313" key="17">
    <source>
        <dbReference type="EMBL" id="SCC08411.1"/>
    </source>
</evidence>
<dbReference type="InterPro" id="IPR001608">
    <property type="entry name" value="Ala_racemase_N"/>
</dbReference>
<dbReference type="STRING" id="1505725.GA0061074_11333"/>
<dbReference type="Pfam" id="PF01168">
    <property type="entry name" value="Ala_racemase_N"/>
    <property type="match status" value="1"/>
</dbReference>
<dbReference type="HAMAP" id="MF_00101">
    <property type="entry name" value="AcpS"/>
    <property type="match status" value="1"/>
</dbReference>
<comment type="cofactor">
    <cofactor evidence="2 13 14">
        <name>pyridoxal 5'-phosphate</name>
        <dbReference type="ChEBI" id="CHEBI:597326"/>
    </cofactor>
</comment>
<comment type="catalytic activity">
    <reaction evidence="1 13">
        <text>L-alanine = D-alanine</text>
        <dbReference type="Rhea" id="RHEA:20249"/>
        <dbReference type="ChEBI" id="CHEBI:57416"/>
        <dbReference type="ChEBI" id="CHEBI:57972"/>
        <dbReference type="EC" id="5.1.1.1"/>
    </reaction>
</comment>
<dbReference type="NCBIfam" id="TIGR00492">
    <property type="entry name" value="alr"/>
    <property type="match status" value="1"/>
</dbReference>
<dbReference type="Gene3D" id="3.90.470.20">
    <property type="entry name" value="4'-phosphopantetheinyl transferase domain"/>
    <property type="match status" value="1"/>
</dbReference>
<evidence type="ECO:0000256" key="13">
    <source>
        <dbReference type="HAMAP-Rule" id="MF_01201"/>
    </source>
</evidence>
<evidence type="ECO:0000256" key="9">
    <source>
        <dbReference type="ARBA" id="ARBA00023098"/>
    </source>
</evidence>
<proteinExistence type="inferred from homology"/>
<dbReference type="PANTHER" id="PTHR30511">
    <property type="entry name" value="ALANINE RACEMASE"/>
    <property type="match status" value="1"/>
</dbReference>
<dbReference type="PROSITE" id="PS00395">
    <property type="entry name" value="ALANINE_RACEMASE"/>
    <property type="match status" value="1"/>
</dbReference>
<evidence type="ECO:0000256" key="14">
    <source>
        <dbReference type="PIRSR" id="PIRSR600821-50"/>
    </source>
</evidence>
<feature type="binding site" evidence="12">
    <location>
        <position position="58"/>
    </location>
    <ligand>
        <name>Mg(2+)</name>
        <dbReference type="ChEBI" id="CHEBI:18420"/>
    </ligand>
</feature>
<protein>
    <recommendedName>
        <fullName evidence="12 13">Multifunctional fusion protein</fullName>
    </recommendedName>
    <domain>
        <recommendedName>
            <fullName evidence="12">Holo-[acyl-carrier-protein] synthase</fullName>
            <shortName evidence="12">Holo-ACP synthase</shortName>
            <ecNumber evidence="12">2.7.8.7</ecNumber>
        </recommendedName>
        <alternativeName>
            <fullName evidence="12">4'-phosphopantetheinyl transferase AcpS</fullName>
        </alternativeName>
    </domain>
    <domain>
        <recommendedName>
            <fullName evidence="13">Alanine racemase</fullName>
            <ecNumber evidence="13">5.1.1.1</ecNumber>
        </recommendedName>
    </domain>
</protein>
<dbReference type="AlphaFoldDB" id="A0A1C4BNC5"/>
<feature type="domain" description="Alanine racemase C-terminal" evidence="16">
    <location>
        <begin position="378"/>
        <end position="504"/>
    </location>
</feature>
<dbReference type="Pfam" id="PF00842">
    <property type="entry name" value="Ala_racemase_C"/>
    <property type="match status" value="1"/>
</dbReference>
<dbReference type="GO" id="GO:0005829">
    <property type="term" value="C:cytosol"/>
    <property type="evidence" value="ECO:0007669"/>
    <property type="project" value="TreeGrafter"/>
</dbReference>
<dbReference type="SUPFAM" id="SSF51419">
    <property type="entry name" value="PLP-binding barrel"/>
    <property type="match status" value="1"/>
</dbReference>
<evidence type="ECO:0000256" key="4">
    <source>
        <dbReference type="ARBA" id="ARBA00022679"/>
    </source>
</evidence>
<evidence type="ECO:0000256" key="8">
    <source>
        <dbReference type="ARBA" id="ARBA00022898"/>
    </source>
</evidence>
<keyword evidence="4 12" id="KW-0808">Transferase</keyword>
<dbReference type="OrthoDB" id="9813814at2"/>
<evidence type="ECO:0000256" key="15">
    <source>
        <dbReference type="PIRSR" id="PIRSR600821-52"/>
    </source>
</evidence>
<name>A0A1C4BNC5_9LACO</name>
<dbReference type="GO" id="GO:0000287">
    <property type="term" value="F:magnesium ion binding"/>
    <property type="evidence" value="ECO:0007669"/>
    <property type="project" value="UniProtKB-UniRule"/>
</dbReference>
<dbReference type="UniPathway" id="UPA00042">
    <property type="reaction ID" value="UER00497"/>
</dbReference>
<dbReference type="InterPro" id="IPR000821">
    <property type="entry name" value="Ala_racemase"/>
</dbReference>
<keyword evidence="8 13" id="KW-0663">Pyridoxal phosphate</keyword>